<evidence type="ECO:0000313" key="1">
    <source>
        <dbReference type="EMBL" id="OCK87326.1"/>
    </source>
</evidence>
<feature type="non-terminal residue" evidence="1">
    <location>
        <position position="1"/>
    </location>
</feature>
<name>A0ACC8EMN3_9PEZI</name>
<gene>
    <name evidence="1" type="ORF">K441DRAFT_483749</name>
</gene>
<protein>
    <submittedName>
        <fullName evidence="1">Uncharacterized protein</fullName>
    </submittedName>
</protein>
<feature type="non-terminal residue" evidence="1">
    <location>
        <position position="276"/>
    </location>
</feature>
<accession>A0ACC8EMN3</accession>
<keyword evidence="2" id="KW-1185">Reference proteome</keyword>
<reference evidence="1 2" key="1">
    <citation type="journal article" date="2016" name="Nat. Commun.">
        <title>Ectomycorrhizal ecology is imprinted in the genome of the dominant symbiotic fungus Cenococcum geophilum.</title>
        <authorList>
            <consortium name="DOE Joint Genome Institute"/>
            <person name="Peter M."/>
            <person name="Kohler A."/>
            <person name="Ohm R.A."/>
            <person name="Kuo A."/>
            <person name="Krutzmann J."/>
            <person name="Morin E."/>
            <person name="Arend M."/>
            <person name="Barry K.W."/>
            <person name="Binder M."/>
            <person name="Choi C."/>
            <person name="Clum A."/>
            <person name="Copeland A."/>
            <person name="Grisel N."/>
            <person name="Haridas S."/>
            <person name="Kipfer T."/>
            <person name="LaButti K."/>
            <person name="Lindquist E."/>
            <person name="Lipzen A."/>
            <person name="Maire R."/>
            <person name="Meier B."/>
            <person name="Mihaltcheva S."/>
            <person name="Molinier V."/>
            <person name="Murat C."/>
            <person name="Poggeler S."/>
            <person name="Quandt C.A."/>
            <person name="Sperisen C."/>
            <person name="Tritt A."/>
            <person name="Tisserant E."/>
            <person name="Crous P.W."/>
            <person name="Henrissat B."/>
            <person name="Nehls U."/>
            <person name="Egli S."/>
            <person name="Spatafora J.W."/>
            <person name="Grigoriev I.V."/>
            <person name="Martin F.M."/>
        </authorList>
    </citation>
    <scope>NUCLEOTIDE SEQUENCE [LARGE SCALE GENOMIC DNA]</scope>
    <source>
        <strain evidence="1 2">1.58</strain>
    </source>
</reference>
<sequence length="276" mass="30576">PPGSPSKSRLISPLKSKRIPSPPSLRPSLDAFWSADVVNAWNDTYSPAKGLASPKKSRSRPKAYPYDSDSDSFPSLTSSPRKSSTKRTAGDPTATQVRATRKAFAARKHELAESFLCELDETIAGGKIGELAAPCGGVKILWSKKLNSTAGRANWRRETVRMRGEDGKVVTLYRHHASIELAEKVIDDEDRLLNVLAHEYCHLTTFMISNMRTNPHGAEFKSWATKVSRAFAARGVTVTTKHSYDIAYKYVWECVGCGHEFKRHSKSVDPTRHTCG</sequence>
<evidence type="ECO:0000313" key="2">
    <source>
        <dbReference type="Proteomes" id="UP000250078"/>
    </source>
</evidence>
<dbReference type="Proteomes" id="UP000250078">
    <property type="component" value="Unassembled WGS sequence"/>
</dbReference>
<organism evidence="1 2">
    <name type="scientific">Cenococcum geophilum 1.58</name>
    <dbReference type="NCBI Taxonomy" id="794803"/>
    <lineage>
        <taxon>Eukaryota</taxon>
        <taxon>Fungi</taxon>
        <taxon>Dikarya</taxon>
        <taxon>Ascomycota</taxon>
        <taxon>Pezizomycotina</taxon>
        <taxon>Dothideomycetes</taxon>
        <taxon>Pleosporomycetidae</taxon>
        <taxon>Gloniales</taxon>
        <taxon>Gloniaceae</taxon>
        <taxon>Cenococcum</taxon>
    </lineage>
</organism>
<dbReference type="EMBL" id="KV748263">
    <property type="protein sequence ID" value="OCK87326.1"/>
    <property type="molecule type" value="Genomic_DNA"/>
</dbReference>
<proteinExistence type="predicted"/>